<organism evidence="1 2">
    <name type="scientific">Ophiobolus disseminans</name>
    <dbReference type="NCBI Taxonomy" id="1469910"/>
    <lineage>
        <taxon>Eukaryota</taxon>
        <taxon>Fungi</taxon>
        <taxon>Dikarya</taxon>
        <taxon>Ascomycota</taxon>
        <taxon>Pezizomycotina</taxon>
        <taxon>Dothideomycetes</taxon>
        <taxon>Pleosporomycetidae</taxon>
        <taxon>Pleosporales</taxon>
        <taxon>Pleosporineae</taxon>
        <taxon>Phaeosphaeriaceae</taxon>
        <taxon>Ophiobolus</taxon>
    </lineage>
</organism>
<keyword evidence="2" id="KW-1185">Reference proteome</keyword>
<reference evidence="1" key="1">
    <citation type="journal article" date="2020" name="Stud. Mycol.">
        <title>101 Dothideomycetes genomes: a test case for predicting lifestyles and emergence of pathogens.</title>
        <authorList>
            <person name="Haridas S."/>
            <person name="Albert R."/>
            <person name="Binder M."/>
            <person name="Bloem J."/>
            <person name="Labutti K."/>
            <person name="Salamov A."/>
            <person name="Andreopoulos B."/>
            <person name="Baker S."/>
            <person name="Barry K."/>
            <person name="Bills G."/>
            <person name="Bluhm B."/>
            <person name="Cannon C."/>
            <person name="Castanera R."/>
            <person name="Culley D."/>
            <person name="Daum C."/>
            <person name="Ezra D."/>
            <person name="Gonzalez J."/>
            <person name="Henrissat B."/>
            <person name="Kuo A."/>
            <person name="Liang C."/>
            <person name="Lipzen A."/>
            <person name="Lutzoni F."/>
            <person name="Magnuson J."/>
            <person name="Mondo S."/>
            <person name="Nolan M."/>
            <person name="Ohm R."/>
            <person name="Pangilinan J."/>
            <person name="Park H.-J."/>
            <person name="Ramirez L."/>
            <person name="Alfaro M."/>
            <person name="Sun H."/>
            <person name="Tritt A."/>
            <person name="Yoshinaga Y."/>
            <person name="Zwiers L.-H."/>
            <person name="Turgeon B."/>
            <person name="Goodwin S."/>
            <person name="Spatafora J."/>
            <person name="Crous P."/>
            <person name="Grigoriev I."/>
        </authorList>
    </citation>
    <scope>NUCLEOTIDE SEQUENCE</scope>
    <source>
        <strain evidence="1">CBS 113818</strain>
    </source>
</reference>
<name>A0A6A6ZLL8_9PLEO</name>
<evidence type="ECO:0000313" key="1">
    <source>
        <dbReference type="EMBL" id="KAF2821768.1"/>
    </source>
</evidence>
<dbReference type="EMBL" id="MU006236">
    <property type="protein sequence ID" value="KAF2821768.1"/>
    <property type="molecule type" value="Genomic_DNA"/>
</dbReference>
<evidence type="ECO:0000313" key="2">
    <source>
        <dbReference type="Proteomes" id="UP000799424"/>
    </source>
</evidence>
<gene>
    <name evidence="1" type="ORF">CC86DRAFT_100385</name>
</gene>
<sequence>MGALRAWAGRLSWTGGFGCVCVCVIRFNKVVHTYLYCTESVSLSIIFYRVRCICFRFLLWSITSHRAVTVQCELATYLRTHAQEQHNSIKILCKIQGLRSGLPKYFLRLVIGPHKLLLLCSYPGRRRVSRRLASLPSIKIAFPPRASPLHNTDTPIFVFVAFTLRTSHTHTPPTTLEEAKRKDSIR</sequence>
<protein>
    <submittedName>
        <fullName evidence="1">Uncharacterized protein</fullName>
    </submittedName>
</protein>
<dbReference type="AlphaFoldDB" id="A0A6A6ZLL8"/>
<proteinExistence type="predicted"/>
<dbReference type="Proteomes" id="UP000799424">
    <property type="component" value="Unassembled WGS sequence"/>
</dbReference>
<accession>A0A6A6ZLL8</accession>